<name>A0A2B4RPG7_STYPI</name>
<dbReference type="Proteomes" id="UP000225706">
    <property type="component" value="Unassembled WGS sequence"/>
</dbReference>
<organism evidence="1 2">
    <name type="scientific">Stylophora pistillata</name>
    <name type="common">Smooth cauliflower coral</name>
    <dbReference type="NCBI Taxonomy" id="50429"/>
    <lineage>
        <taxon>Eukaryota</taxon>
        <taxon>Metazoa</taxon>
        <taxon>Cnidaria</taxon>
        <taxon>Anthozoa</taxon>
        <taxon>Hexacorallia</taxon>
        <taxon>Scleractinia</taxon>
        <taxon>Astrocoeniina</taxon>
        <taxon>Pocilloporidae</taxon>
        <taxon>Stylophora</taxon>
    </lineage>
</organism>
<comment type="caution">
    <text evidence="1">The sequence shown here is derived from an EMBL/GenBank/DDBJ whole genome shotgun (WGS) entry which is preliminary data.</text>
</comment>
<dbReference type="AlphaFoldDB" id="A0A2B4RPG7"/>
<sequence>MTASYTNHPQIYELDLTDSTVTEKRRVGKKLKVSHTSSKNAVPAVFTETSNSQLISLGNVLEDGEPTVHSKWWIPTPGSLQEYSSHTQLKNGDLI</sequence>
<proteinExistence type="predicted"/>
<dbReference type="EMBL" id="LSMT01000378">
    <property type="protein sequence ID" value="PFX19076.1"/>
    <property type="molecule type" value="Genomic_DNA"/>
</dbReference>
<reference evidence="2" key="1">
    <citation type="journal article" date="2017" name="bioRxiv">
        <title>Comparative analysis of the genomes of Stylophora pistillata and Acropora digitifera provides evidence for extensive differences between species of corals.</title>
        <authorList>
            <person name="Voolstra C.R."/>
            <person name="Li Y."/>
            <person name="Liew Y.J."/>
            <person name="Baumgarten S."/>
            <person name="Zoccola D."/>
            <person name="Flot J.-F."/>
            <person name="Tambutte S."/>
            <person name="Allemand D."/>
            <person name="Aranda M."/>
        </authorList>
    </citation>
    <scope>NUCLEOTIDE SEQUENCE [LARGE SCALE GENOMIC DNA]</scope>
</reference>
<evidence type="ECO:0000313" key="2">
    <source>
        <dbReference type="Proteomes" id="UP000225706"/>
    </source>
</evidence>
<protein>
    <submittedName>
        <fullName evidence="1">Uncharacterized protein</fullName>
    </submittedName>
</protein>
<accession>A0A2B4RPG7</accession>
<gene>
    <name evidence="1" type="ORF">AWC38_SpisGene16527</name>
</gene>
<keyword evidence="2" id="KW-1185">Reference proteome</keyword>
<evidence type="ECO:0000313" key="1">
    <source>
        <dbReference type="EMBL" id="PFX19076.1"/>
    </source>
</evidence>